<feature type="chain" id="PRO_5046016564" evidence="2">
    <location>
        <begin position="20"/>
        <end position="135"/>
    </location>
</feature>
<keyword evidence="2" id="KW-0732">Signal</keyword>
<feature type="region of interest" description="Disordered" evidence="1">
    <location>
        <begin position="87"/>
        <end position="135"/>
    </location>
</feature>
<dbReference type="EMBL" id="CP136336">
    <property type="protein sequence ID" value="WOB07849.1"/>
    <property type="molecule type" value="Genomic_DNA"/>
</dbReference>
<keyword evidence="4" id="KW-1185">Reference proteome</keyword>
<dbReference type="PROSITE" id="PS51257">
    <property type="entry name" value="PROKAR_LIPOPROTEIN"/>
    <property type="match status" value="1"/>
</dbReference>
<organism evidence="3 4">
    <name type="scientific">Piscinibacter gummiphilus</name>
    <dbReference type="NCBI Taxonomy" id="946333"/>
    <lineage>
        <taxon>Bacteria</taxon>
        <taxon>Pseudomonadati</taxon>
        <taxon>Pseudomonadota</taxon>
        <taxon>Betaproteobacteria</taxon>
        <taxon>Burkholderiales</taxon>
        <taxon>Sphaerotilaceae</taxon>
        <taxon>Piscinibacter</taxon>
    </lineage>
</organism>
<feature type="signal peptide" evidence="2">
    <location>
        <begin position="1"/>
        <end position="19"/>
    </location>
</feature>
<reference evidence="3 4" key="1">
    <citation type="submission" date="2023-10" db="EMBL/GenBank/DDBJ databases">
        <title>Bacteria for the degradation of biodegradable plastic PBAT(Polybutylene adipate terephthalate).</title>
        <authorList>
            <person name="Weon H.-Y."/>
            <person name="Yeon J."/>
        </authorList>
    </citation>
    <scope>NUCLEOTIDE SEQUENCE [LARGE SCALE GENOMIC DNA]</scope>
    <source>
        <strain evidence="3 4">SBD 7-3</strain>
    </source>
</reference>
<protein>
    <submittedName>
        <fullName evidence="3">Uncharacterized protein</fullName>
    </submittedName>
</protein>
<sequence length="135" mass="14252">MRRLTFLSLALAAVSLVGCDLFGDSAEKVAAAREAEGRAIGGACRHAGRAIEDCYALNKKADKASVFAGWRDMNDYMRENKIEAVAPQLGPRPKGAEAKTADAKSEPTADVPAEAVVVDKKAAKPVSTKTPKAHD</sequence>
<gene>
    <name evidence="3" type="ORF">RXV79_23450</name>
</gene>
<feature type="compositionally biased region" description="Basic and acidic residues" evidence="1">
    <location>
        <begin position="94"/>
        <end position="107"/>
    </location>
</feature>
<name>A0ABZ0CS80_9BURK</name>
<dbReference type="RefSeq" id="WP_316700504.1">
    <property type="nucleotide sequence ID" value="NZ_CP136336.1"/>
</dbReference>
<evidence type="ECO:0000313" key="4">
    <source>
        <dbReference type="Proteomes" id="UP001303946"/>
    </source>
</evidence>
<evidence type="ECO:0000256" key="1">
    <source>
        <dbReference type="SAM" id="MobiDB-lite"/>
    </source>
</evidence>
<evidence type="ECO:0000256" key="2">
    <source>
        <dbReference type="SAM" id="SignalP"/>
    </source>
</evidence>
<dbReference type="Proteomes" id="UP001303946">
    <property type="component" value="Chromosome"/>
</dbReference>
<accession>A0ABZ0CS80</accession>
<evidence type="ECO:0000313" key="3">
    <source>
        <dbReference type="EMBL" id="WOB07849.1"/>
    </source>
</evidence>
<proteinExistence type="predicted"/>